<name>U6KZ82_EIMTE</name>
<organism evidence="1 2">
    <name type="scientific">Eimeria tenella</name>
    <name type="common">Coccidian parasite</name>
    <dbReference type="NCBI Taxonomy" id="5802"/>
    <lineage>
        <taxon>Eukaryota</taxon>
        <taxon>Sar</taxon>
        <taxon>Alveolata</taxon>
        <taxon>Apicomplexa</taxon>
        <taxon>Conoidasida</taxon>
        <taxon>Coccidia</taxon>
        <taxon>Eucoccidiorida</taxon>
        <taxon>Eimeriorina</taxon>
        <taxon>Eimeriidae</taxon>
        <taxon>Eimeria</taxon>
    </lineage>
</organism>
<keyword evidence="2" id="KW-1185">Reference proteome</keyword>
<reference evidence="1" key="2">
    <citation type="submission" date="2013-10" db="EMBL/GenBank/DDBJ databases">
        <authorList>
            <person name="Aslett M."/>
        </authorList>
    </citation>
    <scope>NUCLEOTIDE SEQUENCE [LARGE SCALE GENOMIC DNA]</scope>
    <source>
        <strain evidence="1">Houghton</strain>
    </source>
</reference>
<dbReference type="VEuPathDB" id="ToxoDB:ETH2_0705300"/>
<dbReference type="RefSeq" id="XP_013234197.1">
    <property type="nucleotide sequence ID" value="XM_013378743.1"/>
</dbReference>
<dbReference type="AlphaFoldDB" id="U6KZ82"/>
<protein>
    <submittedName>
        <fullName evidence="1">Thrombospondin type 1 domain-containing protein, putative</fullName>
    </submittedName>
</protein>
<dbReference type="GeneID" id="25254241"/>
<dbReference type="Proteomes" id="UP000030747">
    <property type="component" value="Unassembled WGS sequence"/>
</dbReference>
<accession>U6KZ82</accession>
<proteinExistence type="predicted"/>
<dbReference type="OrthoDB" id="10280822at2759"/>
<dbReference type="EMBL" id="HG675767">
    <property type="protein sequence ID" value="CDJ43447.1"/>
    <property type="molecule type" value="Genomic_DNA"/>
</dbReference>
<evidence type="ECO:0000313" key="1">
    <source>
        <dbReference type="EMBL" id="CDJ43447.1"/>
    </source>
</evidence>
<sequence>MGPDCYKAQSTVSNLLDVCEFACMGLWSRHKEKYLQCHSPTECFTQDFATVSEVSDAWEQGFDSALAQELSSSCSFEFEEYVTRNDTATGSQWNTKAACGDRAVELVQVLFSDEFVLKGKLTETPSCAIQDITDLMRDFCENQTSSTSAACDVSIGAFEDAEASSLCPAALNPSMLVRFNCDMGKIHFVLSFFCYV</sequence>
<reference evidence="1" key="1">
    <citation type="submission" date="2013-10" db="EMBL/GenBank/DDBJ databases">
        <title>Genomic analysis of the causative agents of coccidiosis in chickens.</title>
        <authorList>
            <person name="Reid A.J."/>
            <person name="Blake D."/>
            <person name="Billington K."/>
            <person name="Browne H."/>
            <person name="Dunn M."/>
            <person name="Hung S."/>
            <person name="Kawahara F."/>
            <person name="Miranda-Saavedra D."/>
            <person name="Mourier T."/>
            <person name="Nagra H."/>
            <person name="Otto T.D."/>
            <person name="Rawlings N."/>
            <person name="Sanchez A."/>
            <person name="Sanders M."/>
            <person name="Subramaniam C."/>
            <person name="Tay Y."/>
            <person name="Dear P."/>
            <person name="Doerig C."/>
            <person name="Gruber A."/>
            <person name="Parkinson J."/>
            <person name="Shirley M."/>
            <person name="Wan K.L."/>
            <person name="Berriman M."/>
            <person name="Tomley F."/>
            <person name="Pain A."/>
        </authorList>
    </citation>
    <scope>NUCLEOTIDE SEQUENCE [LARGE SCALE GENOMIC DNA]</scope>
    <source>
        <strain evidence="1">Houghton</strain>
    </source>
</reference>
<dbReference type="VEuPathDB" id="ToxoDB:ETH_00025655"/>
<gene>
    <name evidence="1" type="ORF">ETH_00025655</name>
</gene>
<evidence type="ECO:0000313" key="2">
    <source>
        <dbReference type="Proteomes" id="UP000030747"/>
    </source>
</evidence>